<protein>
    <recommendedName>
        <fullName evidence="11">C2H2-type domain-containing protein</fullName>
    </recommendedName>
</protein>
<dbReference type="RefSeq" id="XP_066916915.1">
    <property type="nucleotide sequence ID" value="XM_067060814.1"/>
</dbReference>
<sequence>MPKSFLIKKWGRKFNFYSRSSELNIQKDYTEETNFPTIPSPPPARPVLKEKNLSSPTQPSNVKEKPIDLKALFLTSIPVSKPFGLYYLEQNSRSNNGQQPVTKRHVPPEDQSPTIIPSPNKDHIFRVSPKVDGPLNQSSFNCQLCKLSFCDPLSLAQHKCSKIKHVEHRCPECDKVFNCPANLASHRRWHRPRSPTTNRPRKVGKAEKKLIEKKSQISLGTPEYQIKNPKIEAMRNIREDPKLQEVPVRGSPIVKPTVYRYKQTTQNLPNRFYDQMNIYRQRKLSNHFPTMISNNRMMVRKHYHRVGSESSDVESEEDFLEHKQNHELSTEEIEIDVISNNSNSSITSPSSSLTSPKLPYQQGLFKRGSWNGPSHTTPPPFTFSYM</sequence>
<keyword evidence="6" id="KW-0805">Transcription regulation</keyword>
<dbReference type="Proteomes" id="UP000594262">
    <property type="component" value="Unplaced"/>
</dbReference>
<dbReference type="Gene3D" id="3.30.160.60">
    <property type="entry name" value="Classic Zinc Finger"/>
    <property type="match status" value="1"/>
</dbReference>
<feature type="region of interest" description="Disordered" evidence="10">
    <location>
        <begin position="94"/>
        <end position="121"/>
    </location>
</feature>
<proteinExistence type="predicted"/>
<evidence type="ECO:0000256" key="6">
    <source>
        <dbReference type="ARBA" id="ARBA00023015"/>
    </source>
</evidence>
<feature type="region of interest" description="Disordered" evidence="10">
    <location>
        <begin position="188"/>
        <end position="207"/>
    </location>
</feature>
<feature type="compositionally biased region" description="Pro residues" evidence="10">
    <location>
        <begin position="376"/>
        <end position="386"/>
    </location>
</feature>
<dbReference type="InterPro" id="IPR042972">
    <property type="entry name" value="INSM1/2"/>
</dbReference>
<dbReference type="OrthoDB" id="8953942at2759"/>
<reference evidence="12" key="1">
    <citation type="submission" date="2021-01" db="UniProtKB">
        <authorList>
            <consortium name="EnsemblMetazoa"/>
        </authorList>
    </citation>
    <scope>IDENTIFICATION</scope>
</reference>
<evidence type="ECO:0000256" key="3">
    <source>
        <dbReference type="ARBA" id="ARBA00022737"/>
    </source>
</evidence>
<keyword evidence="3" id="KW-0677">Repeat</keyword>
<evidence type="ECO:0000256" key="2">
    <source>
        <dbReference type="ARBA" id="ARBA00022723"/>
    </source>
</evidence>
<keyword evidence="8" id="KW-0539">Nucleus</keyword>
<dbReference type="GeneID" id="136804072"/>
<keyword evidence="13" id="KW-1185">Reference proteome</keyword>
<dbReference type="AlphaFoldDB" id="A0A7M5WUI1"/>
<dbReference type="PROSITE" id="PS00028">
    <property type="entry name" value="ZINC_FINGER_C2H2_1"/>
    <property type="match status" value="1"/>
</dbReference>
<feature type="compositionally biased region" description="Basic residues" evidence="10">
    <location>
        <begin position="188"/>
        <end position="203"/>
    </location>
</feature>
<dbReference type="FunFam" id="3.30.160.60:FF:001896">
    <property type="entry name" value="insulinoma-associated protein 1b"/>
    <property type="match status" value="1"/>
</dbReference>
<dbReference type="InterPro" id="IPR036236">
    <property type="entry name" value="Znf_C2H2_sf"/>
</dbReference>
<evidence type="ECO:0000256" key="5">
    <source>
        <dbReference type="ARBA" id="ARBA00022833"/>
    </source>
</evidence>
<feature type="region of interest" description="Disordered" evidence="10">
    <location>
        <begin position="32"/>
        <end position="62"/>
    </location>
</feature>
<feature type="region of interest" description="Disordered" evidence="10">
    <location>
        <begin position="364"/>
        <end position="386"/>
    </location>
</feature>
<dbReference type="GO" id="GO:0000978">
    <property type="term" value="F:RNA polymerase II cis-regulatory region sequence-specific DNA binding"/>
    <property type="evidence" value="ECO:0007669"/>
    <property type="project" value="TreeGrafter"/>
</dbReference>
<dbReference type="GO" id="GO:0008270">
    <property type="term" value="F:zinc ion binding"/>
    <property type="evidence" value="ECO:0007669"/>
    <property type="project" value="UniProtKB-KW"/>
</dbReference>
<dbReference type="PANTHER" id="PTHR15065:SF4">
    <property type="entry name" value="LD18634P"/>
    <property type="match status" value="1"/>
</dbReference>
<dbReference type="SUPFAM" id="SSF57667">
    <property type="entry name" value="beta-beta-alpha zinc fingers"/>
    <property type="match status" value="1"/>
</dbReference>
<dbReference type="PANTHER" id="PTHR15065">
    <property type="entry name" value="INSULINOMA-ASSOCIATED 1"/>
    <property type="match status" value="1"/>
</dbReference>
<dbReference type="GO" id="GO:0010564">
    <property type="term" value="P:regulation of cell cycle process"/>
    <property type="evidence" value="ECO:0007669"/>
    <property type="project" value="TreeGrafter"/>
</dbReference>
<organism evidence="12 13">
    <name type="scientific">Clytia hemisphaerica</name>
    <dbReference type="NCBI Taxonomy" id="252671"/>
    <lineage>
        <taxon>Eukaryota</taxon>
        <taxon>Metazoa</taxon>
        <taxon>Cnidaria</taxon>
        <taxon>Hydrozoa</taxon>
        <taxon>Hydroidolina</taxon>
        <taxon>Leptothecata</taxon>
        <taxon>Obeliida</taxon>
        <taxon>Clytiidae</taxon>
        <taxon>Clytia</taxon>
    </lineage>
</organism>
<feature type="region of interest" description="Disordered" evidence="10">
    <location>
        <begin position="308"/>
        <end position="331"/>
    </location>
</feature>
<keyword evidence="4 9" id="KW-0863">Zinc-finger</keyword>
<dbReference type="InterPro" id="IPR013087">
    <property type="entry name" value="Znf_C2H2_type"/>
</dbReference>
<dbReference type="GO" id="GO:0017053">
    <property type="term" value="C:transcription repressor complex"/>
    <property type="evidence" value="ECO:0007669"/>
    <property type="project" value="TreeGrafter"/>
</dbReference>
<evidence type="ECO:0000313" key="13">
    <source>
        <dbReference type="Proteomes" id="UP000594262"/>
    </source>
</evidence>
<accession>A0A7M5WUI1</accession>
<evidence type="ECO:0000256" key="1">
    <source>
        <dbReference type="ARBA" id="ARBA00004123"/>
    </source>
</evidence>
<dbReference type="GO" id="GO:0001227">
    <property type="term" value="F:DNA-binding transcription repressor activity, RNA polymerase II-specific"/>
    <property type="evidence" value="ECO:0007669"/>
    <property type="project" value="TreeGrafter"/>
</dbReference>
<keyword evidence="5" id="KW-0862">Zinc</keyword>
<evidence type="ECO:0000256" key="7">
    <source>
        <dbReference type="ARBA" id="ARBA00023163"/>
    </source>
</evidence>
<feature type="compositionally biased region" description="Basic and acidic residues" evidence="10">
    <location>
        <begin position="320"/>
        <end position="329"/>
    </location>
</feature>
<feature type="domain" description="C2H2-type" evidence="11">
    <location>
        <begin position="168"/>
        <end position="195"/>
    </location>
</feature>
<dbReference type="EnsemblMetazoa" id="CLYHEMT013219.1">
    <property type="protein sequence ID" value="CLYHEMP013219.1"/>
    <property type="gene ID" value="CLYHEMG013219"/>
</dbReference>
<evidence type="ECO:0000256" key="8">
    <source>
        <dbReference type="ARBA" id="ARBA00023242"/>
    </source>
</evidence>
<comment type="subcellular location">
    <subcellularLocation>
        <location evidence="1">Nucleus</location>
    </subcellularLocation>
</comment>
<evidence type="ECO:0000256" key="4">
    <source>
        <dbReference type="ARBA" id="ARBA00022771"/>
    </source>
</evidence>
<evidence type="ECO:0000313" key="12">
    <source>
        <dbReference type="EnsemblMetazoa" id="CLYHEMP013219.1"/>
    </source>
</evidence>
<evidence type="ECO:0000256" key="10">
    <source>
        <dbReference type="SAM" id="MobiDB-lite"/>
    </source>
</evidence>
<keyword evidence="7" id="KW-0804">Transcription</keyword>
<dbReference type="GO" id="GO:0005634">
    <property type="term" value="C:nucleus"/>
    <property type="evidence" value="ECO:0007669"/>
    <property type="project" value="UniProtKB-SubCell"/>
</dbReference>
<keyword evidence="2" id="KW-0479">Metal-binding</keyword>
<dbReference type="PROSITE" id="PS50157">
    <property type="entry name" value="ZINC_FINGER_C2H2_2"/>
    <property type="match status" value="1"/>
</dbReference>
<evidence type="ECO:0000256" key="9">
    <source>
        <dbReference type="PROSITE-ProRule" id="PRU00042"/>
    </source>
</evidence>
<name>A0A7M5WUI1_9CNID</name>
<dbReference type="SMART" id="SM00355">
    <property type="entry name" value="ZnF_C2H2"/>
    <property type="match status" value="2"/>
</dbReference>
<evidence type="ECO:0000259" key="11">
    <source>
        <dbReference type="PROSITE" id="PS50157"/>
    </source>
</evidence>
<dbReference type="GO" id="GO:0030182">
    <property type="term" value="P:neuron differentiation"/>
    <property type="evidence" value="ECO:0007669"/>
    <property type="project" value="TreeGrafter"/>
</dbReference>